<dbReference type="RefSeq" id="XP_069303121.1">
    <property type="nucleotide sequence ID" value="XM_069455195.1"/>
</dbReference>
<dbReference type="PROSITE" id="PS00463">
    <property type="entry name" value="ZN2_CY6_FUNGAL_1"/>
    <property type="match status" value="1"/>
</dbReference>
<dbReference type="CDD" id="cd00067">
    <property type="entry name" value="GAL4"/>
    <property type="match status" value="1"/>
</dbReference>
<dbReference type="InterPro" id="IPR001138">
    <property type="entry name" value="Zn2Cys6_DnaBD"/>
</dbReference>
<dbReference type="CDD" id="cd12148">
    <property type="entry name" value="fungal_TF_MHR"/>
    <property type="match status" value="1"/>
</dbReference>
<name>A0ABR3U8M1_9PLEO</name>
<dbReference type="InterPro" id="IPR053230">
    <property type="entry name" value="Trans_reg_galc"/>
</dbReference>
<dbReference type="SMART" id="SM00066">
    <property type="entry name" value="GAL4"/>
    <property type="match status" value="1"/>
</dbReference>
<evidence type="ECO:0000313" key="5">
    <source>
        <dbReference type="EMBL" id="KAL1792537.1"/>
    </source>
</evidence>
<evidence type="ECO:0000259" key="4">
    <source>
        <dbReference type="PROSITE" id="PS50048"/>
    </source>
</evidence>
<dbReference type="PANTHER" id="PTHR47654">
    <property type="entry name" value="ZN(II)2CYS6 TRANSCRIPTION FACTOR (EUROFUNG)-RELATED"/>
    <property type="match status" value="1"/>
</dbReference>
<feature type="region of interest" description="Disordered" evidence="3">
    <location>
        <begin position="126"/>
        <end position="156"/>
    </location>
</feature>
<feature type="domain" description="Zn(2)-C6 fungal-type" evidence="4">
    <location>
        <begin position="48"/>
        <end position="78"/>
    </location>
</feature>
<feature type="compositionally biased region" description="Low complexity" evidence="3">
    <location>
        <begin position="464"/>
        <end position="481"/>
    </location>
</feature>
<reference evidence="5 6" key="1">
    <citation type="submission" date="2024-09" db="EMBL/GenBank/DDBJ databases">
        <title>T2T genomes of carrot and Alternaria dauci and their utility for understanding host-pathogen interaction during carrot leaf blight disease.</title>
        <authorList>
            <person name="Liu W."/>
            <person name="Xu S."/>
            <person name="Ou C."/>
            <person name="Liu X."/>
            <person name="Zhuang F."/>
            <person name="Deng X.W."/>
        </authorList>
    </citation>
    <scope>NUCLEOTIDE SEQUENCE [LARGE SCALE GENOMIC DNA]</scope>
    <source>
        <strain evidence="5 6">A2016</strain>
    </source>
</reference>
<keyword evidence="6" id="KW-1185">Reference proteome</keyword>
<dbReference type="GeneID" id="96089366"/>
<keyword evidence="2" id="KW-0539">Nucleus</keyword>
<dbReference type="Pfam" id="PF00172">
    <property type="entry name" value="Zn_clus"/>
    <property type="match status" value="1"/>
</dbReference>
<evidence type="ECO:0000256" key="3">
    <source>
        <dbReference type="SAM" id="MobiDB-lite"/>
    </source>
</evidence>
<organism evidence="5 6">
    <name type="scientific">Alternaria dauci</name>
    <dbReference type="NCBI Taxonomy" id="48095"/>
    <lineage>
        <taxon>Eukaryota</taxon>
        <taxon>Fungi</taxon>
        <taxon>Dikarya</taxon>
        <taxon>Ascomycota</taxon>
        <taxon>Pezizomycotina</taxon>
        <taxon>Dothideomycetes</taxon>
        <taxon>Pleosporomycetidae</taxon>
        <taxon>Pleosporales</taxon>
        <taxon>Pleosporineae</taxon>
        <taxon>Pleosporaceae</taxon>
        <taxon>Alternaria</taxon>
        <taxon>Alternaria sect. Porri</taxon>
    </lineage>
</organism>
<dbReference type="Proteomes" id="UP001578633">
    <property type="component" value="Chromosome 9"/>
</dbReference>
<dbReference type="PROSITE" id="PS50048">
    <property type="entry name" value="ZN2_CY6_FUNGAL_2"/>
    <property type="match status" value="1"/>
</dbReference>
<dbReference type="Pfam" id="PF04082">
    <property type="entry name" value="Fungal_trans"/>
    <property type="match status" value="1"/>
</dbReference>
<evidence type="ECO:0000313" key="6">
    <source>
        <dbReference type="Proteomes" id="UP001578633"/>
    </source>
</evidence>
<proteinExistence type="predicted"/>
<dbReference type="PANTHER" id="PTHR47654:SF5">
    <property type="entry name" value="TRANSCRIPTION FACTOR DOMAIN-CONTAINING PROTEIN"/>
    <property type="match status" value="1"/>
</dbReference>
<dbReference type="InterPro" id="IPR007219">
    <property type="entry name" value="XnlR_reg_dom"/>
</dbReference>
<evidence type="ECO:0000256" key="1">
    <source>
        <dbReference type="ARBA" id="ARBA00022723"/>
    </source>
</evidence>
<sequence length="744" mass="83832">MASNAPEHPYQTNYGISVSGQGKVAIPRLQRVEQRQGGQKDRRRVPRACTGCRSHKIKCTGEKPRCKHCATTNRECVYILPRKDRLKIVTEQCHQLAEFLKDIKDRVSAEDGDRITDILDEIDEDLSDNRLTPTPTPSHLDVDDRRGSQGSGEFSGTEYFEHHETEALDLLDEDLHSKDEARSTGFIGKSSEVQWLRAVVLAQRERMDAEWSGSEPPRRPSVVSGSERISSFSFWTDREDVSVNFYVDPYELPQPDFAEHLIRCYMLRVHDSFPILPRSFEEQARVYFTALRAGNAPRLNLKWLAILNLVFAIGANYSYLYNKDWLMGDANVFQARARAFGMNEASLTTHADVPRIQGLGLLAFYWLSVGQVSRAWTLVGVALRSAFSLGLHVRNEDPCASASKRQTLVQIWWSLYSLERTLSIITGRPSIIVDSCCSVPLPVAVSEEEEEPPGEMDTAHDMHTANASSSTSAIFSGSSNIAPNAPQTTIPPRRTHANSGLYFRAVVQLSIITQNILTSLYSAGTMIRSPTDIQHDTTLLSQRLDQWTSSLPQEMRPDEPLGTPLDVSGRERMLLRFQLCSARILLTRPYLTARRQPWRDANDARFSIRMADSCIEAASTIVACLPDEYSPQLYEQCPWWCLVHHIMQAVSVCLLGLSHPTSTSCEAAKMIHCVTTAIRWLQMMKGPVAERAHRIALSCFEGLARRYAVDISGLWNRRELPVVQQSVPDTPVELHQPTHEFFSF</sequence>
<dbReference type="InterPro" id="IPR036864">
    <property type="entry name" value="Zn2-C6_fun-type_DNA-bd_sf"/>
</dbReference>
<feature type="region of interest" description="Disordered" evidence="3">
    <location>
        <begin position="446"/>
        <end position="493"/>
    </location>
</feature>
<dbReference type="EMBL" id="JBHGVX010000009">
    <property type="protein sequence ID" value="KAL1792537.1"/>
    <property type="molecule type" value="Genomic_DNA"/>
</dbReference>
<accession>A0ABR3U8M1</accession>
<dbReference type="SMART" id="SM00906">
    <property type="entry name" value="Fungal_trans"/>
    <property type="match status" value="1"/>
</dbReference>
<evidence type="ECO:0000256" key="2">
    <source>
        <dbReference type="ARBA" id="ARBA00023242"/>
    </source>
</evidence>
<comment type="caution">
    <text evidence="5">The sequence shown here is derived from an EMBL/GenBank/DDBJ whole genome shotgun (WGS) entry which is preliminary data.</text>
</comment>
<dbReference type="Gene3D" id="4.10.240.10">
    <property type="entry name" value="Zn(2)-C6 fungal-type DNA-binding domain"/>
    <property type="match status" value="1"/>
</dbReference>
<protein>
    <recommendedName>
        <fullName evidence="4">Zn(2)-C6 fungal-type domain-containing protein</fullName>
    </recommendedName>
</protein>
<dbReference type="SUPFAM" id="SSF57701">
    <property type="entry name" value="Zn2/Cys6 DNA-binding domain"/>
    <property type="match status" value="1"/>
</dbReference>
<gene>
    <name evidence="5" type="ORF">ACET3X_009044</name>
</gene>
<keyword evidence="1" id="KW-0479">Metal-binding</keyword>